<sequence length="155" mass="16833">SIHPSTHSCTDTHIHPSIDPLTHVRTHTSIHPSIHSLMYGHTHPSIHPSTHSCTENQHTHDHYIYHVSYIVNHNCDTSAYSTTTCTLRTAQCTSFHESSHPSSSLPLLRPLPTQSALFPPHSCALLHAGALQGGCSAIHKDSKNGQLAPLNGPIA</sequence>
<evidence type="ECO:0000313" key="2">
    <source>
        <dbReference type="Proteomes" id="UP000800038"/>
    </source>
</evidence>
<gene>
    <name evidence="1" type="ORF">EJ02DRAFT_487500</name>
</gene>
<name>A0A6A5S501_9PLEO</name>
<dbReference type="AlphaFoldDB" id="A0A6A5S501"/>
<dbReference type="EMBL" id="ML976331">
    <property type="protein sequence ID" value="KAF1934993.1"/>
    <property type="molecule type" value="Genomic_DNA"/>
</dbReference>
<protein>
    <submittedName>
        <fullName evidence="1">Uncharacterized protein</fullName>
    </submittedName>
</protein>
<keyword evidence="2" id="KW-1185">Reference proteome</keyword>
<proteinExistence type="predicted"/>
<reference evidence="1" key="1">
    <citation type="journal article" date="2020" name="Stud. Mycol.">
        <title>101 Dothideomycetes genomes: a test case for predicting lifestyles and emergence of pathogens.</title>
        <authorList>
            <person name="Haridas S."/>
            <person name="Albert R."/>
            <person name="Binder M."/>
            <person name="Bloem J."/>
            <person name="Labutti K."/>
            <person name="Salamov A."/>
            <person name="Andreopoulos B."/>
            <person name="Baker S."/>
            <person name="Barry K."/>
            <person name="Bills G."/>
            <person name="Bluhm B."/>
            <person name="Cannon C."/>
            <person name="Castanera R."/>
            <person name="Culley D."/>
            <person name="Daum C."/>
            <person name="Ezra D."/>
            <person name="Gonzalez J."/>
            <person name="Henrissat B."/>
            <person name="Kuo A."/>
            <person name="Liang C."/>
            <person name="Lipzen A."/>
            <person name="Lutzoni F."/>
            <person name="Magnuson J."/>
            <person name="Mondo S."/>
            <person name="Nolan M."/>
            <person name="Ohm R."/>
            <person name="Pangilinan J."/>
            <person name="Park H.-J."/>
            <person name="Ramirez L."/>
            <person name="Alfaro M."/>
            <person name="Sun H."/>
            <person name="Tritt A."/>
            <person name="Yoshinaga Y."/>
            <person name="Zwiers L.-H."/>
            <person name="Turgeon B."/>
            <person name="Goodwin S."/>
            <person name="Spatafora J."/>
            <person name="Crous P."/>
            <person name="Grigoriev I."/>
        </authorList>
    </citation>
    <scope>NUCLEOTIDE SEQUENCE</scope>
    <source>
        <strain evidence="1">CBS 161.51</strain>
    </source>
</reference>
<evidence type="ECO:0000313" key="1">
    <source>
        <dbReference type="EMBL" id="KAF1934993.1"/>
    </source>
</evidence>
<organism evidence="1 2">
    <name type="scientific">Clathrospora elynae</name>
    <dbReference type="NCBI Taxonomy" id="706981"/>
    <lineage>
        <taxon>Eukaryota</taxon>
        <taxon>Fungi</taxon>
        <taxon>Dikarya</taxon>
        <taxon>Ascomycota</taxon>
        <taxon>Pezizomycotina</taxon>
        <taxon>Dothideomycetes</taxon>
        <taxon>Pleosporomycetidae</taxon>
        <taxon>Pleosporales</taxon>
        <taxon>Diademaceae</taxon>
        <taxon>Clathrospora</taxon>
    </lineage>
</organism>
<feature type="non-terminal residue" evidence="1">
    <location>
        <position position="1"/>
    </location>
</feature>
<accession>A0A6A5S501</accession>
<dbReference type="Proteomes" id="UP000800038">
    <property type="component" value="Unassembled WGS sequence"/>
</dbReference>